<gene>
    <name evidence="1" type="ORF">GCM10007895_28910</name>
</gene>
<organism evidence="1 2">
    <name type="scientific">Paraferrimonas sedimenticola</name>
    <dbReference type="NCBI Taxonomy" id="375674"/>
    <lineage>
        <taxon>Bacteria</taxon>
        <taxon>Pseudomonadati</taxon>
        <taxon>Pseudomonadota</taxon>
        <taxon>Gammaproteobacteria</taxon>
        <taxon>Alteromonadales</taxon>
        <taxon>Ferrimonadaceae</taxon>
        <taxon>Paraferrimonas</taxon>
    </lineage>
</organism>
<proteinExistence type="predicted"/>
<protein>
    <submittedName>
        <fullName evidence="1">DUF3630 domain-containing protein</fullName>
    </submittedName>
</protein>
<dbReference type="AlphaFoldDB" id="A0AA37W039"/>
<dbReference type="EMBL" id="BSNC01000006">
    <property type="protein sequence ID" value="GLP97584.1"/>
    <property type="molecule type" value="Genomic_DNA"/>
</dbReference>
<evidence type="ECO:0000313" key="1">
    <source>
        <dbReference type="EMBL" id="GLP97584.1"/>
    </source>
</evidence>
<dbReference type="Pfam" id="PF12305">
    <property type="entry name" value="DUF3630"/>
    <property type="match status" value="1"/>
</dbReference>
<keyword evidence="2" id="KW-1185">Reference proteome</keyword>
<dbReference type="Proteomes" id="UP001161422">
    <property type="component" value="Unassembled WGS sequence"/>
</dbReference>
<dbReference type="InterPro" id="IPR022080">
    <property type="entry name" value="DUF3630"/>
</dbReference>
<name>A0AA37W039_9GAMM</name>
<reference evidence="1" key="1">
    <citation type="journal article" date="2014" name="Int. J. Syst. Evol. Microbiol.">
        <title>Complete genome sequence of Corynebacterium casei LMG S-19264T (=DSM 44701T), isolated from a smear-ripened cheese.</title>
        <authorList>
            <consortium name="US DOE Joint Genome Institute (JGI-PGF)"/>
            <person name="Walter F."/>
            <person name="Albersmeier A."/>
            <person name="Kalinowski J."/>
            <person name="Ruckert C."/>
        </authorList>
    </citation>
    <scope>NUCLEOTIDE SEQUENCE</scope>
    <source>
        <strain evidence="1">NBRC 101628</strain>
    </source>
</reference>
<accession>A0AA37W039</accession>
<sequence length="99" mass="11387">MKLTCQLDQQQGTLSLAGDLPDYDDFSDFGERLTQALEIRVVERQSGADRHQWSLDFEGSRLRLHFEGYSSAVWFELEDRSETELLSYLGRRIEGGLSL</sequence>
<comment type="caution">
    <text evidence="1">The sequence shown here is derived from an EMBL/GenBank/DDBJ whole genome shotgun (WGS) entry which is preliminary data.</text>
</comment>
<evidence type="ECO:0000313" key="2">
    <source>
        <dbReference type="Proteomes" id="UP001161422"/>
    </source>
</evidence>
<reference evidence="1" key="2">
    <citation type="submission" date="2023-01" db="EMBL/GenBank/DDBJ databases">
        <title>Draft genome sequence of Paraferrimonas sedimenticola strain NBRC 101628.</title>
        <authorList>
            <person name="Sun Q."/>
            <person name="Mori K."/>
        </authorList>
    </citation>
    <scope>NUCLEOTIDE SEQUENCE</scope>
    <source>
        <strain evidence="1">NBRC 101628</strain>
    </source>
</reference>
<dbReference type="RefSeq" id="WP_169902806.1">
    <property type="nucleotide sequence ID" value="NZ_BSNC01000006.1"/>
</dbReference>